<dbReference type="RefSeq" id="WP_044213480.1">
    <property type="nucleotide sequence ID" value="NZ_BAMD01000037.1"/>
</dbReference>
<keyword evidence="3" id="KW-0378">Hydrolase</keyword>
<evidence type="ECO:0000256" key="1">
    <source>
        <dbReference type="ARBA" id="ARBA00008779"/>
    </source>
</evidence>
<evidence type="ECO:0000313" key="7">
    <source>
        <dbReference type="Proteomes" id="UP000019402"/>
    </source>
</evidence>
<protein>
    <submittedName>
        <fullName evidence="6">Arylsulfatase</fullName>
    </submittedName>
</protein>
<dbReference type="GO" id="GO:0004065">
    <property type="term" value="F:arylsulfatase activity"/>
    <property type="evidence" value="ECO:0007669"/>
    <property type="project" value="TreeGrafter"/>
</dbReference>
<dbReference type="InterPro" id="IPR017850">
    <property type="entry name" value="Alkaline_phosphatase_core_sf"/>
</dbReference>
<keyword evidence="2" id="KW-0479">Metal-binding</keyword>
<dbReference type="InterPro" id="IPR050738">
    <property type="entry name" value="Sulfatase"/>
</dbReference>
<evidence type="ECO:0000259" key="5">
    <source>
        <dbReference type="Pfam" id="PF00884"/>
    </source>
</evidence>
<dbReference type="OrthoDB" id="9765065at2"/>
<comment type="caution">
    <text evidence="6">The sequence shown here is derived from an EMBL/GenBank/DDBJ whole genome shotgun (WGS) entry which is preliminary data.</text>
</comment>
<dbReference type="InterPro" id="IPR000917">
    <property type="entry name" value="Sulfatase_N"/>
</dbReference>
<accession>W7Y775</accession>
<comment type="similarity">
    <text evidence="1">Belongs to the sulfatase family.</text>
</comment>
<dbReference type="eggNOG" id="COG3119">
    <property type="taxonomic scope" value="Bacteria"/>
</dbReference>
<evidence type="ECO:0000313" key="6">
    <source>
        <dbReference type="EMBL" id="GAF04092.1"/>
    </source>
</evidence>
<evidence type="ECO:0000256" key="4">
    <source>
        <dbReference type="ARBA" id="ARBA00022837"/>
    </source>
</evidence>
<feature type="domain" description="Sulfatase N-terminal" evidence="5">
    <location>
        <begin position="10"/>
        <end position="337"/>
    </location>
</feature>
<proteinExistence type="inferred from homology"/>
<dbReference type="GO" id="GO:0046872">
    <property type="term" value="F:metal ion binding"/>
    <property type="evidence" value="ECO:0007669"/>
    <property type="project" value="UniProtKB-KW"/>
</dbReference>
<dbReference type="Pfam" id="PF00884">
    <property type="entry name" value="Sulfatase"/>
    <property type="match status" value="1"/>
</dbReference>
<dbReference type="AlphaFoldDB" id="W7Y775"/>
<sequence length="444" mass="50430">MAKKRTYTRPNFIVIYTDDQQYNGVGYTGNDIINTPFIDKLASKSLKFTNANVAFALCSPSRAAMLTGRYNSANGVLQLNSKLNKGEVSVASLLKEAGYSTAMTGKWHIPQKPKQLGFDFFSYMYSNGTYYNRQFFEEGDTLKPAIHCDLYAANKAKEYLNKKAKKDEPFFLYYCAQTPHMNGKLIWDAKGETKAQYDYKDMPVPANHADDLSDKPEYLKKVRNRRQAKKYGYPDSTAIQKHALDYYSVITELDGFVEGLIKEVKSLGLLDNTYIFFMSDNGWMVGDHGFTSKVLPYRPASHVPFFVLGPGIKKNTESNTMVSNIDIAPTMLDLAGVSVPDYMHGKSLKDVLTQKESVVRDIFIYEGVGKYGGSRPNLTAISDDYRLIITYKDETLKEESFRELYHQKKDKWEMTNLASNPEYASVVRKLESDIKKHKIEVLGM</sequence>
<dbReference type="EMBL" id="BAMD01000037">
    <property type="protein sequence ID" value="GAF04092.1"/>
    <property type="molecule type" value="Genomic_DNA"/>
</dbReference>
<dbReference type="InterPro" id="IPR024607">
    <property type="entry name" value="Sulfatase_CS"/>
</dbReference>
<dbReference type="Proteomes" id="UP000019402">
    <property type="component" value="Unassembled WGS sequence"/>
</dbReference>
<dbReference type="STRING" id="869213.GCA_000517085_01119"/>
<evidence type="ECO:0000256" key="2">
    <source>
        <dbReference type="ARBA" id="ARBA00022723"/>
    </source>
</evidence>
<evidence type="ECO:0000256" key="3">
    <source>
        <dbReference type="ARBA" id="ARBA00022801"/>
    </source>
</evidence>
<dbReference type="SUPFAM" id="SSF53649">
    <property type="entry name" value="Alkaline phosphatase-like"/>
    <property type="match status" value="1"/>
</dbReference>
<dbReference type="Gene3D" id="3.40.720.10">
    <property type="entry name" value="Alkaline Phosphatase, subunit A"/>
    <property type="match status" value="1"/>
</dbReference>
<keyword evidence="7" id="KW-1185">Reference proteome</keyword>
<keyword evidence="4" id="KW-0106">Calcium</keyword>
<dbReference type="PANTHER" id="PTHR42693">
    <property type="entry name" value="ARYLSULFATASE FAMILY MEMBER"/>
    <property type="match status" value="1"/>
</dbReference>
<name>W7Y775_9BACT</name>
<dbReference type="PROSITE" id="PS00523">
    <property type="entry name" value="SULFATASE_1"/>
    <property type="match status" value="1"/>
</dbReference>
<gene>
    <name evidence="6" type="ORF">JCM21142_72787</name>
</gene>
<dbReference type="PANTHER" id="PTHR42693:SF33">
    <property type="entry name" value="ARYLSULFATASE"/>
    <property type="match status" value="1"/>
</dbReference>
<reference evidence="6 7" key="1">
    <citation type="journal article" date="2014" name="Genome Announc.">
        <title>Draft Genome Sequence of Cytophaga fermentans JCM 21142T, a Facultative Anaerobe Isolated from Marine Mud.</title>
        <authorList>
            <person name="Starns D."/>
            <person name="Oshima K."/>
            <person name="Suda W."/>
            <person name="Iino T."/>
            <person name="Yuki M."/>
            <person name="Inoue J."/>
            <person name="Kitamura K."/>
            <person name="Iida T."/>
            <person name="Darby A."/>
            <person name="Hattori M."/>
            <person name="Ohkuma M."/>
        </authorList>
    </citation>
    <scope>NUCLEOTIDE SEQUENCE [LARGE SCALE GENOMIC DNA]</scope>
    <source>
        <strain evidence="6 7">JCM 21142</strain>
    </source>
</reference>
<organism evidence="6 7">
    <name type="scientific">Saccharicrinis fermentans DSM 9555 = JCM 21142</name>
    <dbReference type="NCBI Taxonomy" id="869213"/>
    <lineage>
        <taxon>Bacteria</taxon>
        <taxon>Pseudomonadati</taxon>
        <taxon>Bacteroidota</taxon>
        <taxon>Bacteroidia</taxon>
        <taxon>Marinilabiliales</taxon>
        <taxon>Marinilabiliaceae</taxon>
        <taxon>Saccharicrinis</taxon>
    </lineage>
</organism>